<dbReference type="CDD" id="cd03221">
    <property type="entry name" value="ABCF_EF-3"/>
    <property type="match status" value="2"/>
</dbReference>
<keyword evidence="1" id="KW-0547">Nucleotide-binding</keyword>
<keyword evidence="2 4" id="KW-0067">ATP-binding</keyword>
<comment type="caution">
    <text evidence="4">The sequence shown here is derived from an EMBL/GenBank/DDBJ whole genome shotgun (WGS) entry which is preliminary data.</text>
</comment>
<dbReference type="Proteomes" id="UP000824133">
    <property type="component" value="Unassembled WGS sequence"/>
</dbReference>
<dbReference type="InterPro" id="IPR032781">
    <property type="entry name" value="ABC_tran_Xtn"/>
</dbReference>
<dbReference type="SMART" id="SM00382">
    <property type="entry name" value="AAA"/>
    <property type="match status" value="2"/>
</dbReference>
<dbReference type="Gene3D" id="3.40.50.300">
    <property type="entry name" value="P-loop containing nucleotide triphosphate hydrolases"/>
    <property type="match status" value="2"/>
</dbReference>
<dbReference type="InterPro" id="IPR027417">
    <property type="entry name" value="P-loop_NTPase"/>
</dbReference>
<dbReference type="InterPro" id="IPR003439">
    <property type="entry name" value="ABC_transporter-like_ATP-bd"/>
</dbReference>
<evidence type="ECO:0000259" key="3">
    <source>
        <dbReference type="PROSITE" id="PS50893"/>
    </source>
</evidence>
<dbReference type="PROSITE" id="PS50893">
    <property type="entry name" value="ABC_TRANSPORTER_2"/>
    <property type="match status" value="2"/>
</dbReference>
<dbReference type="GO" id="GO:0005524">
    <property type="term" value="F:ATP binding"/>
    <property type="evidence" value="ECO:0007669"/>
    <property type="project" value="UniProtKB-KW"/>
</dbReference>
<feature type="domain" description="ABC transporter" evidence="3">
    <location>
        <begin position="287"/>
        <end position="507"/>
    </location>
</feature>
<protein>
    <submittedName>
        <fullName evidence="4">ABC-F family ATP-binding cassette domain-containing protein</fullName>
    </submittedName>
</protein>
<evidence type="ECO:0000256" key="2">
    <source>
        <dbReference type="ARBA" id="ARBA00022840"/>
    </source>
</evidence>
<dbReference type="SUPFAM" id="SSF52540">
    <property type="entry name" value="P-loop containing nucleoside triphosphate hydrolases"/>
    <property type="match status" value="2"/>
</dbReference>
<dbReference type="Pfam" id="PF00005">
    <property type="entry name" value="ABC_tran"/>
    <property type="match status" value="2"/>
</dbReference>
<dbReference type="GO" id="GO:0016887">
    <property type="term" value="F:ATP hydrolysis activity"/>
    <property type="evidence" value="ECO:0007669"/>
    <property type="project" value="InterPro"/>
</dbReference>
<dbReference type="AlphaFoldDB" id="A0A9D1ZCS1"/>
<evidence type="ECO:0000256" key="1">
    <source>
        <dbReference type="ARBA" id="ARBA00022741"/>
    </source>
</evidence>
<reference evidence="4" key="1">
    <citation type="journal article" date="2021" name="PeerJ">
        <title>Extensive microbial diversity within the chicken gut microbiome revealed by metagenomics and culture.</title>
        <authorList>
            <person name="Gilroy R."/>
            <person name="Ravi A."/>
            <person name="Getino M."/>
            <person name="Pursley I."/>
            <person name="Horton D.L."/>
            <person name="Alikhan N.F."/>
            <person name="Baker D."/>
            <person name="Gharbi K."/>
            <person name="Hall N."/>
            <person name="Watson M."/>
            <person name="Adriaenssens E.M."/>
            <person name="Foster-Nyarko E."/>
            <person name="Jarju S."/>
            <person name="Secka A."/>
            <person name="Antonio M."/>
            <person name="Oren A."/>
            <person name="Chaudhuri R.R."/>
            <person name="La Ragione R."/>
            <person name="Hildebrand F."/>
            <person name="Pallen M.J."/>
        </authorList>
    </citation>
    <scope>NUCLEOTIDE SEQUENCE</scope>
    <source>
        <strain evidence="4">ChiHjej10B9-743</strain>
    </source>
</reference>
<dbReference type="Pfam" id="PF12848">
    <property type="entry name" value="ABC_tran_Xtn"/>
    <property type="match status" value="1"/>
</dbReference>
<proteinExistence type="predicted"/>
<sequence>MGILIGLEHVCHEWPGKRVLEDQTIGINEGERIGIVGRNGDGKSTLLEIVGHVLEPDSGTVTWRRGINVGYLGQADELVDKDPVRRAIFGDAPEYTWASDARIRAILDELVGDLDLDGLVGELSGGQRRRVDLCRVLCHTWDVILMDEPTNHLDLAAIEWLAGHLKRRWPTGEGALLVVTHDRWFLDEVCEHMWEVHDRRIEPFEGGYSAYIQQRVERERQAAVMEERRQNTLRKELNWLAHGAKARTSKPKFRVEAARALIANDPPLRNPLELKRLAVSRLGKQVIEMKDVSFAYPGGPRVIDGVSWLIGPGDRYGILGANGAGKSTLLALMTGALEPTSGTVKIGASVRFGFMSQHLDALGEKDDWRVLEVLGRYKRSYLVGGKMQSPTQLIERLGFEQRELTNFIKDLSGGQRRRLALLCVILEEPNVLVLDEPGNDLDTDMLAVMEDLLDSWPGTLLVVSHDRYLMERVTDDQFALLDGHVRHVPGGVDEYLRLLGEKDNEAQVEKDAHEDGPSCAAVSDLTNQERRELKKRFDAVSRRLEKTAGEPDRLRAEMAAVDASDYAALMAAQEALDACLAEREALEDEWLELSDRLGIE</sequence>
<dbReference type="PROSITE" id="PS00211">
    <property type="entry name" value="ABC_TRANSPORTER_1"/>
    <property type="match status" value="2"/>
</dbReference>
<reference evidence="4" key="2">
    <citation type="submission" date="2021-04" db="EMBL/GenBank/DDBJ databases">
        <authorList>
            <person name="Gilroy R."/>
        </authorList>
    </citation>
    <scope>NUCLEOTIDE SEQUENCE</scope>
    <source>
        <strain evidence="4">ChiHjej10B9-743</strain>
    </source>
</reference>
<dbReference type="EMBL" id="DXCP01000056">
    <property type="protein sequence ID" value="HIY80292.1"/>
    <property type="molecule type" value="Genomic_DNA"/>
</dbReference>
<accession>A0A9D1ZCS1</accession>
<dbReference type="InterPro" id="IPR003593">
    <property type="entry name" value="AAA+_ATPase"/>
</dbReference>
<dbReference type="InterPro" id="IPR051309">
    <property type="entry name" value="ABCF_ATPase"/>
</dbReference>
<dbReference type="InterPro" id="IPR017871">
    <property type="entry name" value="ABC_transporter-like_CS"/>
</dbReference>
<organism evidence="4 5">
    <name type="scientific">Candidatus Olsenella excrementavium</name>
    <dbReference type="NCBI Taxonomy" id="2838709"/>
    <lineage>
        <taxon>Bacteria</taxon>
        <taxon>Bacillati</taxon>
        <taxon>Actinomycetota</taxon>
        <taxon>Coriobacteriia</taxon>
        <taxon>Coriobacteriales</taxon>
        <taxon>Atopobiaceae</taxon>
        <taxon>Olsenella</taxon>
    </lineage>
</organism>
<dbReference type="PANTHER" id="PTHR42855:SF1">
    <property type="entry name" value="ABC TRANSPORTER DOMAIN-CONTAINING PROTEIN"/>
    <property type="match status" value="1"/>
</dbReference>
<feature type="domain" description="ABC transporter" evidence="3">
    <location>
        <begin position="5"/>
        <end position="223"/>
    </location>
</feature>
<gene>
    <name evidence="4" type="ORF">IAA42_07660</name>
</gene>
<evidence type="ECO:0000313" key="5">
    <source>
        <dbReference type="Proteomes" id="UP000824133"/>
    </source>
</evidence>
<dbReference type="PANTHER" id="PTHR42855">
    <property type="entry name" value="ABC TRANSPORTER ATP-BINDING SUBUNIT"/>
    <property type="match status" value="1"/>
</dbReference>
<evidence type="ECO:0000313" key="4">
    <source>
        <dbReference type="EMBL" id="HIY80292.1"/>
    </source>
</evidence>
<name>A0A9D1ZCS1_9ACTN</name>